<evidence type="ECO:0000256" key="1">
    <source>
        <dbReference type="SAM" id="SignalP"/>
    </source>
</evidence>
<dbReference type="AlphaFoldDB" id="A0A4W3IFA3"/>
<evidence type="ECO:0000313" key="2">
    <source>
        <dbReference type="Ensembl" id="ENSCMIP00000019559.1"/>
    </source>
</evidence>
<dbReference type="Proteomes" id="UP000314986">
    <property type="component" value="Unassembled WGS sequence"/>
</dbReference>
<reference evidence="3" key="3">
    <citation type="journal article" date="2014" name="Nature">
        <title>Elephant shark genome provides unique insights into gnathostome evolution.</title>
        <authorList>
            <consortium name="International Elephant Shark Genome Sequencing Consortium"/>
            <person name="Venkatesh B."/>
            <person name="Lee A.P."/>
            <person name="Ravi V."/>
            <person name="Maurya A.K."/>
            <person name="Lian M.M."/>
            <person name="Swann J.B."/>
            <person name="Ohta Y."/>
            <person name="Flajnik M.F."/>
            <person name="Sutoh Y."/>
            <person name="Kasahara M."/>
            <person name="Hoon S."/>
            <person name="Gangu V."/>
            <person name="Roy S.W."/>
            <person name="Irimia M."/>
            <person name="Korzh V."/>
            <person name="Kondrychyn I."/>
            <person name="Lim Z.W."/>
            <person name="Tay B.H."/>
            <person name="Tohari S."/>
            <person name="Kong K.W."/>
            <person name="Ho S."/>
            <person name="Lorente-Galdos B."/>
            <person name="Quilez J."/>
            <person name="Marques-Bonet T."/>
            <person name="Raney B.J."/>
            <person name="Ingham P.W."/>
            <person name="Tay A."/>
            <person name="Hillier L.W."/>
            <person name="Minx P."/>
            <person name="Boehm T."/>
            <person name="Wilson R.K."/>
            <person name="Brenner S."/>
            <person name="Warren W.C."/>
        </authorList>
    </citation>
    <scope>NUCLEOTIDE SEQUENCE [LARGE SCALE GENOMIC DNA]</scope>
</reference>
<proteinExistence type="predicted"/>
<protein>
    <submittedName>
        <fullName evidence="2">Uncharacterized protein</fullName>
    </submittedName>
</protein>
<accession>A0A4W3IFA3</accession>
<keyword evidence="3" id="KW-1185">Reference proteome</keyword>
<dbReference type="Ensembl" id="ENSCMIT00000019925.1">
    <property type="protein sequence ID" value="ENSCMIP00000019559.1"/>
    <property type="gene ID" value="ENSCMIG00000009107.1"/>
</dbReference>
<reference evidence="2" key="4">
    <citation type="submission" date="2025-08" db="UniProtKB">
        <authorList>
            <consortium name="Ensembl"/>
        </authorList>
    </citation>
    <scope>IDENTIFICATION</scope>
</reference>
<organism evidence="2 3">
    <name type="scientific">Callorhinchus milii</name>
    <name type="common">Ghost shark</name>
    <dbReference type="NCBI Taxonomy" id="7868"/>
    <lineage>
        <taxon>Eukaryota</taxon>
        <taxon>Metazoa</taxon>
        <taxon>Chordata</taxon>
        <taxon>Craniata</taxon>
        <taxon>Vertebrata</taxon>
        <taxon>Chondrichthyes</taxon>
        <taxon>Holocephali</taxon>
        <taxon>Chimaeriformes</taxon>
        <taxon>Callorhinchidae</taxon>
        <taxon>Callorhinchus</taxon>
    </lineage>
</organism>
<evidence type="ECO:0000313" key="3">
    <source>
        <dbReference type="Proteomes" id="UP000314986"/>
    </source>
</evidence>
<reference evidence="2" key="5">
    <citation type="submission" date="2025-09" db="UniProtKB">
        <authorList>
            <consortium name="Ensembl"/>
        </authorList>
    </citation>
    <scope>IDENTIFICATION</scope>
</reference>
<dbReference type="InParanoid" id="A0A4W3IFA3"/>
<feature type="chain" id="PRO_5021441226" evidence="1">
    <location>
        <begin position="18"/>
        <end position="188"/>
    </location>
</feature>
<reference evidence="3" key="1">
    <citation type="journal article" date="2006" name="Science">
        <title>Ancient noncoding elements conserved in the human genome.</title>
        <authorList>
            <person name="Venkatesh B."/>
            <person name="Kirkness E.F."/>
            <person name="Loh Y.H."/>
            <person name="Halpern A.L."/>
            <person name="Lee A.P."/>
            <person name="Johnson J."/>
            <person name="Dandona N."/>
            <person name="Viswanathan L.D."/>
            <person name="Tay A."/>
            <person name="Venter J.C."/>
            <person name="Strausberg R.L."/>
            <person name="Brenner S."/>
        </authorList>
    </citation>
    <scope>NUCLEOTIDE SEQUENCE [LARGE SCALE GENOMIC DNA]</scope>
</reference>
<feature type="signal peptide" evidence="1">
    <location>
        <begin position="1"/>
        <end position="17"/>
    </location>
</feature>
<keyword evidence="1" id="KW-0732">Signal</keyword>
<name>A0A4W3IFA3_CALMI</name>
<reference evidence="3" key="2">
    <citation type="journal article" date="2007" name="PLoS Biol.">
        <title>Survey sequencing and comparative analysis of the elephant shark (Callorhinchus milii) genome.</title>
        <authorList>
            <person name="Venkatesh B."/>
            <person name="Kirkness E.F."/>
            <person name="Loh Y.H."/>
            <person name="Halpern A.L."/>
            <person name="Lee A.P."/>
            <person name="Johnson J."/>
            <person name="Dandona N."/>
            <person name="Viswanathan L.D."/>
            <person name="Tay A."/>
            <person name="Venter J.C."/>
            <person name="Strausberg R.L."/>
            <person name="Brenner S."/>
        </authorList>
    </citation>
    <scope>NUCLEOTIDE SEQUENCE [LARGE SCALE GENOMIC DNA]</scope>
</reference>
<sequence length="188" mass="20939">MTVLLIILKSLPGYTMEQTMATGIICSVEPVSSSSSPMKSDKDYLSTDNNDTMKMKKKISLINGICLIVGNMHILLTIADNQGHKWDLVSDGALCYGEQRTTISKSGTRYAYVDRLWLDLWLLSDCGRVAITLTLYQALFPMCNPSAANRLIAADYICKKFDSKIGVYVIGKKNSGINFNLKSRYFLN</sequence>
<dbReference type="STRING" id="7868.ENSCMIP00000019559"/>